<evidence type="ECO:0000256" key="2">
    <source>
        <dbReference type="ARBA" id="ARBA00022679"/>
    </source>
</evidence>
<comment type="pathway">
    <text evidence="7">Carbohydrate metabolism; D-tagatose 6-phosphate degradation; D-glyceraldehyde 3-phosphate and glycerone phosphate from D-tagatose 6-phosphate: step 1/2.</text>
</comment>
<dbReference type="InterPro" id="IPR017583">
    <property type="entry name" value="Tagatose/fructose_Pkinase"/>
</dbReference>
<dbReference type="PANTHER" id="PTHR46566:SF2">
    <property type="entry name" value="ATP-DEPENDENT 6-PHOSPHOFRUCTOKINASE ISOZYME 2"/>
    <property type="match status" value="1"/>
</dbReference>
<comment type="similarity">
    <text evidence="7">Belongs to the carbohydrate kinase PfkB family. LacC subfamily.</text>
</comment>
<dbReference type="SUPFAM" id="SSF53613">
    <property type="entry name" value="Ribokinase-like"/>
    <property type="match status" value="1"/>
</dbReference>
<dbReference type="GO" id="GO:2001059">
    <property type="term" value="P:D-tagatose 6-phosphate catabolic process"/>
    <property type="evidence" value="ECO:0007669"/>
    <property type="project" value="UniProtKB-UniPathway"/>
</dbReference>
<dbReference type="NCBIfam" id="TIGR03828">
    <property type="entry name" value="pfkB"/>
    <property type="match status" value="1"/>
</dbReference>
<comment type="function">
    <text evidence="8">Catalyzes the ATP-dependent phosphorylation of fructose-l-phosphate to fructose-l,6-bisphosphate.</text>
</comment>
<dbReference type="EMBL" id="FNDZ01000006">
    <property type="protein sequence ID" value="SDJ02144.1"/>
    <property type="molecule type" value="Genomic_DNA"/>
</dbReference>
<dbReference type="CDD" id="cd01164">
    <property type="entry name" value="FruK_PfkB_like"/>
    <property type="match status" value="1"/>
</dbReference>
<dbReference type="InterPro" id="IPR002173">
    <property type="entry name" value="Carboh/pur_kinase_PfkB_CS"/>
</dbReference>
<dbReference type="NCBIfam" id="TIGR03168">
    <property type="entry name" value="1-PFK"/>
    <property type="match status" value="1"/>
</dbReference>
<dbReference type="InterPro" id="IPR029056">
    <property type="entry name" value="Ribokinase-like"/>
</dbReference>
<keyword evidence="2 7" id="KW-0808">Transferase</keyword>
<keyword evidence="7" id="KW-0423">Lactose metabolism</keyword>
<comment type="catalytic activity">
    <reaction evidence="7">
        <text>D-tagatofuranose 6-phosphate + ATP = D-tagatofuranose 1,6-bisphosphate + ADP + H(+)</text>
        <dbReference type="Rhea" id="RHEA:12420"/>
        <dbReference type="ChEBI" id="CHEBI:15378"/>
        <dbReference type="ChEBI" id="CHEBI:30616"/>
        <dbReference type="ChEBI" id="CHEBI:58694"/>
        <dbReference type="ChEBI" id="CHEBI:58695"/>
        <dbReference type="ChEBI" id="CHEBI:456216"/>
        <dbReference type="EC" id="2.7.1.144"/>
    </reaction>
</comment>
<evidence type="ECO:0000313" key="10">
    <source>
        <dbReference type="EMBL" id="SDJ02144.1"/>
    </source>
</evidence>
<dbReference type="RefSeq" id="WP_031576756.1">
    <property type="nucleotide sequence ID" value="NZ_FNDZ01000006.1"/>
</dbReference>
<feature type="domain" description="Carbohydrate kinase PfkB" evidence="9">
    <location>
        <begin position="8"/>
        <end position="293"/>
    </location>
</feature>
<dbReference type="Pfam" id="PF00294">
    <property type="entry name" value="PfkB"/>
    <property type="match status" value="1"/>
</dbReference>
<proteinExistence type="inferred from homology"/>
<comment type="similarity">
    <text evidence="1">Belongs to the carbohydrate kinase pfkB family.</text>
</comment>
<evidence type="ECO:0000256" key="5">
    <source>
        <dbReference type="ARBA" id="ARBA00022840"/>
    </source>
</evidence>
<dbReference type="EC" id="2.7.1.144" evidence="7"/>
<reference evidence="10 11" key="1">
    <citation type="submission" date="2016-10" db="EMBL/GenBank/DDBJ databases">
        <authorList>
            <person name="de Groot N.N."/>
        </authorList>
    </citation>
    <scope>NUCLEOTIDE SEQUENCE [LARGE SCALE GENOMIC DNA]</scope>
    <source>
        <strain evidence="10 11">CGMCC 1.5058</strain>
    </source>
</reference>
<evidence type="ECO:0000256" key="4">
    <source>
        <dbReference type="ARBA" id="ARBA00022777"/>
    </source>
</evidence>
<dbReference type="Proteomes" id="UP000183255">
    <property type="component" value="Unassembled WGS sequence"/>
</dbReference>
<dbReference type="Gene3D" id="3.40.1190.20">
    <property type="match status" value="1"/>
</dbReference>
<dbReference type="GO" id="GO:0005988">
    <property type="term" value="P:lactose metabolic process"/>
    <property type="evidence" value="ECO:0007669"/>
    <property type="project" value="UniProtKB-KW"/>
</dbReference>
<dbReference type="PANTHER" id="PTHR46566">
    <property type="entry name" value="1-PHOSPHOFRUCTOKINASE-RELATED"/>
    <property type="match status" value="1"/>
</dbReference>
<dbReference type="GO" id="GO:0008662">
    <property type="term" value="F:1-phosphofructokinase activity"/>
    <property type="evidence" value="ECO:0007669"/>
    <property type="project" value="UniProtKB-UniRule"/>
</dbReference>
<evidence type="ECO:0000313" key="11">
    <source>
        <dbReference type="Proteomes" id="UP000183255"/>
    </source>
</evidence>
<dbReference type="GO" id="GO:0044281">
    <property type="term" value="P:small molecule metabolic process"/>
    <property type="evidence" value="ECO:0007669"/>
    <property type="project" value="UniProtKB-ARBA"/>
</dbReference>
<name>A0A1G8QBG8_9CLOT</name>
<gene>
    <name evidence="10" type="ORF">SAMN05421804_10696</name>
</gene>
<protein>
    <recommendedName>
        <fullName evidence="7">Tagatose-6-phosphate kinase</fullName>
        <ecNumber evidence="7">2.7.1.144</ecNumber>
    </recommendedName>
</protein>
<dbReference type="AlphaFoldDB" id="A0A1G8QBG8"/>
<organism evidence="10 11">
    <name type="scientific">Proteiniclasticum ruminis</name>
    <dbReference type="NCBI Taxonomy" id="398199"/>
    <lineage>
        <taxon>Bacteria</taxon>
        <taxon>Bacillati</taxon>
        <taxon>Bacillota</taxon>
        <taxon>Clostridia</taxon>
        <taxon>Eubacteriales</taxon>
        <taxon>Clostridiaceae</taxon>
        <taxon>Proteiniclasticum</taxon>
    </lineage>
</organism>
<comment type="catalytic activity">
    <reaction evidence="6 8">
        <text>beta-D-fructose 1-phosphate + ATP = beta-D-fructose 1,6-bisphosphate + ADP + H(+)</text>
        <dbReference type="Rhea" id="RHEA:14213"/>
        <dbReference type="ChEBI" id="CHEBI:15378"/>
        <dbReference type="ChEBI" id="CHEBI:30616"/>
        <dbReference type="ChEBI" id="CHEBI:32966"/>
        <dbReference type="ChEBI" id="CHEBI:138881"/>
        <dbReference type="ChEBI" id="CHEBI:456216"/>
        <dbReference type="EC" id="2.7.1.56"/>
    </reaction>
</comment>
<dbReference type="UniPathway" id="UPA00704">
    <property type="reaction ID" value="UER00715"/>
</dbReference>
<dbReference type="GO" id="GO:0005829">
    <property type="term" value="C:cytosol"/>
    <property type="evidence" value="ECO:0007669"/>
    <property type="project" value="TreeGrafter"/>
</dbReference>
<evidence type="ECO:0000256" key="6">
    <source>
        <dbReference type="ARBA" id="ARBA00047745"/>
    </source>
</evidence>
<dbReference type="GO" id="GO:0016052">
    <property type="term" value="P:carbohydrate catabolic process"/>
    <property type="evidence" value="ECO:0007669"/>
    <property type="project" value="UniProtKB-ARBA"/>
</dbReference>
<dbReference type="GO" id="GO:0005524">
    <property type="term" value="F:ATP binding"/>
    <property type="evidence" value="ECO:0007669"/>
    <property type="project" value="UniProtKB-UniRule"/>
</dbReference>
<keyword evidence="3 7" id="KW-0547">Nucleotide-binding</keyword>
<evidence type="ECO:0000259" key="9">
    <source>
        <dbReference type="Pfam" id="PF00294"/>
    </source>
</evidence>
<dbReference type="GO" id="GO:0009024">
    <property type="term" value="F:tagatose-6-phosphate kinase activity"/>
    <property type="evidence" value="ECO:0007669"/>
    <property type="project" value="UniProtKB-EC"/>
</dbReference>
<dbReference type="PIRSF" id="PIRSF000535">
    <property type="entry name" value="1PFK/6PFK/LacC"/>
    <property type="match status" value="1"/>
</dbReference>
<evidence type="ECO:0000256" key="7">
    <source>
        <dbReference type="PIRNR" id="PIRNR000535"/>
    </source>
</evidence>
<sequence>MIITVTLNPALDKTLVLNRVSMGEVNRVDSTRNDMGGKGINVSKVLKELGMISTATGFLGGILEEVFRKELKCIGITDEFQSVSGNTRTNIKVVDEERKEYTEFNEPGPEILPEELSDFYDKYHALVKEGDLVVLSGGVSQGVPKEIYGTLTKMAKEKGARVLVDAEGEALVQAIHEIPYMVKPNERELAGIVGKEALNVDEMIHEGEKLVKKGIQLVLISRGAEGSILLTDHHTFMAEGLKVPVRSTVGAGDAMVAALAFGLEMKMNPKEMLTLAQASGAAAVMKEGTQAATKEEIYAHVKDAERKIKGWKR</sequence>
<evidence type="ECO:0000256" key="3">
    <source>
        <dbReference type="ARBA" id="ARBA00022741"/>
    </source>
</evidence>
<dbReference type="InterPro" id="IPR011611">
    <property type="entry name" value="PfkB_dom"/>
</dbReference>
<evidence type="ECO:0000256" key="1">
    <source>
        <dbReference type="ARBA" id="ARBA00005380"/>
    </source>
</evidence>
<accession>A0A1G8QBG8</accession>
<evidence type="ECO:0000256" key="8">
    <source>
        <dbReference type="RuleBase" id="RU369061"/>
    </source>
</evidence>
<dbReference type="InterPro" id="IPR022463">
    <property type="entry name" value="1-PFruKinase"/>
</dbReference>
<dbReference type="FunFam" id="3.40.1190.20:FF:000001">
    <property type="entry name" value="Phosphofructokinase"/>
    <property type="match status" value="1"/>
</dbReference>
<dbReference type="PROSITE" id="PS00584">
    <property type="entry name" value="PFKB_KINASES_2"/>
    <property type="match status" value="1"/>
</dbReference>
<dbReference type="PROSITE" id="PS00583">
    <property type="entry name" value="PFKB_KINASES_1"/>
    <property type="match status" value="1"/>
</dbReference>
<keyword evidence="4 8" id="KW-0418">Kinase</keyword>
<keyword evidence="5 7" id="KW-0067">ATP-binding</keyword>